<evidence type="ECO:0000313" key="4">
    <source>
        <dbReference type="Proteomes" id="UP000830167"/>
    </source>
</evidence>
<dbReference type="CDD" id="cd07067">
    <property type="entry name" value="HP_PGM_like"/>
    <property type="match status" value="1"/>
</dbReference>
<dbReference type="Pfam" id="PF00300">
    <property type="entry name" value="His_Phos_1"/>
    <property type="match status" value="1"/>
</dbReference>
<dbReference type="PANTHER" id="PTHR48100:SF1">
    <property type="entry name" value="HISTIDINE PHOSPHATASE FAMILY PROTEIN-RELATED"/>
    <property type="match status" value="1"/>
</dbReference>
<evidence type="ECO:0000256" key="1">
    <source>
        <dbReference type="ARBA" id="ARBA00023152"/>
    </source>
</evidence>
<gene>
    <name evidence="3" type="ORF">LSG31_18295</name>
</gene>
<evidence type="ECO:0000256" key="2">
    <source>
        <dbReference type="ARBA" id="ARBA00023235"/>
    </source>
</evidence>
<dbReference type="InterPro" id="IPR050275">
    <property type="entry name" value="PGM_Phosphatase"/>
</dbReference>
<dbReference type="EMBL" id="CP089291">
    <property type="protein sequence ID" value="UOF89803.1"/>
    <property type="molecule type" value="Genomic_DNA"/>
</dbReference>
<sequence>MNLVVMRHGETDWNRCGRMQGQLETSLNQTGYEQIRNACRKLFQRYAFARILSSPLLRARQSAMVCGDYFQLPIEFVQQFSERRFGLLEGKTREEIYEQFQVSHPEEISDTRFGVESMDRLVERLVSGLEYLHAQYADETLLLLTHGSIIRCLAGLGGQNIDRIGNGGFFELDLGRIRKGYVRQLLGERDVLLHPGICKP</sequence>
<dbReference type="RefSeq" id="WP_347436494.1">
    <property type="nucleotide sequence ID" value="NZ_CP089291.1"/>
</dbReference>
<keyword evidence="2" id="KW-0413">Isomerase</keyword>
<keyword evidence="4" id="KW-1185">Reference proteome</keyword>
<dbReference type="InterPro" id="IPR013078">
    <property type="entry name" value="His_Pase_superF_clade-1"/>
</dbReference>
<dbReference type="Proteomes" id="UP000830167">
    <property type="component" value="Chromosome"/>
</dbReference>
<dbReference type="Gene3D" id="3.40.50.1240">
    <property type="entry name" value="Phosphoglycerate mutase-like"/>
    <property type="match status" value="1"/>
</dbReference>
<dbReference type="PANTHER" id="PTHR48100">
    <property type="entry name" value="BROAD-SPECIFICITY PHOSPHATASE YOR283W-RELATED"/>
    <property type="match status" value="1"/>
</dbReference>
<dbReference type="SUPFAM" id="SSF53254">
    <property type="entry name" value="Phosphoglycerate mutase-like"/>
    <property type="match status" value="1"/>
</dbReference>
<evidence type="ECO:0000313" key="3">
    <source>
        <dbReference type="EMBL" id="UOF89803.1"/>
    </source>
</evidence>
<name>A0ABY4CH10_9BACL</name>
<proteinExistence type="predicted"/>
<protein>
    <submittedName>
        <fullName evidence="3">Histidine phosphatase family protein</fullName>
    </submittedName>
</protein>
<keyword evidence="1" id="KW-0324">Glycolysis</keyword>
<dbReference type="SMART" id="SM00855">
    <property type="entry name" value="PGAM"/>
    <property type="match status" value="1"/>
</dbReference>
<dbReference type="InterPro" id="IPR029033">
    <property type="entry name" value="His_PPase_superfam"/>
</dbReference>
<dbReference type="PROSITE" id="PS00175">
    <property type="entry name" value="PG_MUTASE"/>
    <property type="match status" value="1"/>
</dbReference>
<organism evidence="3 4">
    <name type="scientific">Fodinisporobacter ferrooxydans</name>
    <dbReference type="NCBI Taxonomy" id="2901836"/>
    <lineage>
        <taxon>Bacteria</taxon>
        <taxon>Bacillati</taxon>
        <taxon>Bacillota</taxon>
        <taxon>Bacilli</taxon>
        <taxon>Bacillales</taxon>
        <taxon>Alicyclobacillaceae</taxon>
        <taxon>Fodinisporobacter</taxon>
    </lineage>
</organism>
<reference evidence="3" key="1">
    <citation type="submission" date="2021-12" db="EMBL/GenBank/DDBJ databases">
        <title>Alicyclobacillaceae gen. nov., sp. nov., isolated from chalcocite enrichment system.</title>
        <authorList>
            <person name="Jiang Z."/>
        </authorList>
    </citation>
    <scope>NUCLEOTIDE SEQUENCE</scope>
    <source>
        <strain evidence="3">MYW30-H2</strain>
    </source>
</reference>
<dbReference type="InterPro" id="IPR001345">
    <property type="entry name" value="PG/BPGM_mutase_AS"/>
</dbReference>
<accession>A0ABY4CH10</accession>